<evidence type="ECO:0000313" key="1">
    <source>
        <dbReference type="EMBL" id="SVA50999.1"/>
    </source>
</evidence>
<proteinExistence type="predicted"/>
<accession>A0A381WEN9</accession>
<protein>
    <submittedName>
        <fullName evidence="1">Uncharacterized protein</fullName>
    </submittedName>
</protein>
<organism evidence="1">
    <name type="scientific">marine metagenome</name>
    <dbReference type="NCBI Taxonomy" id="408172"/>
    <lineage>
        <taxon>unclassified sequences</taxon>
        <taxon>metagenomes</taxon>
        <taxon>ecological metagenomes</taxon>
    </lineage>
</organism>
<name>A0A381WEN9_9ZZZZ</name>
<dbReference type="AlphaFoldDB" id="A0A381WEN9"/>
<dbReference type="EMBL" id="UINC01011577">
    <property type="protein sequence ID" value="SVA50999.1"/>
    <property type="molecule type" value="Genomic_DNA"/>
</dbReference>
<gene>
    <name evidence="1" type="ORF">METZ01_LOCUS103853</name>
</gene>
<reference evidence="1" key="1">
    <citation type="submission" date="2018-05" db="EMBL/GenBank/DDBJ databases">
        <authorList>
            <person name="Lanie J.A."/>
            <person name="Ng W.-L."/>
            <person name="Kazmierczak K.M."/>
            <person name="Andrzejewski T.M."/>
            <person name="Davidsen T.M."/>
            <person name="Wayne K.J."/>
            <person name="Tettelin H."/>
            <person name="Glass J.I."/>
            <person name="Rusch D."/>
            <person name="Podicherti R."/>
            <person name="Tsui H.-C.T."/>
            <person name="Winkler M.E."/>
        </authorList>
    </citation>
    <scope>NUCLEOTIDE SEQUENCE</scope>
</reference>
<sequence>MNNKIKISIITCTCFISLCLFPATLALAQETEETERNLIAVYWTTLNQQEKEIYLFSYMTQVYETYDALKKEIGYSELTQWYYDNKAETVFGIFDQLDDTDILEFIGWVDEYYTHKEFQNNSFMDALVFAFRFQQASGETIWEKYENLKFGKIKPEGE</sequence>